<dbReference type="PANTHER" id="PTHR37827:SF1">
    <property type="entry name" value="HNH DOMAIN-CONTAINING PROTEIN"/>
    <property type="match status" value="1"/>
</dbReference>
<reference evidence="1 2" key="1">
    <citation type="submission" date="2019-03" db="EMBL/GenBank/DDBJ databases">
        <title>Genomic Encyclopedia of Type Strains, Phase IV (KMG-IV): sequencing the most valuable type-strain genomes for metagenomic binning, comparative biology and taxonomic classification.</title>
        <authorList>
            <person name="Goeker M."/>
        </authorList>
    </citation>
    <scope>NUCLEOTIDE SEQUENCE [LARGE SCALE GENOMIC DNA]</scope>
    <source>
        <strain evidence="1 2">DSM 16326</strain>
    </source>
</reference>
<sequence>MQVCELCRRPESGLTKHHLIPRTRHRNKRVKKLFSREEMSGRVLWLCRPCHHHIHRVLDEKQLALEYNTRDKLLAHPEIVQFVDWLANKPAGFKPRSSR</sequence>
<accession>A0A4R8IUH8</accession>
<evidence type="ECO:0000313" key="1">
    <source>
        <dbReference type="EMBL" id="TDY00963.1"/>
    </source>
</evidence>
<name>A0A4R8IUH8_9GAMM</name>
<keyword evidence="2" id="KW-1185">Reference proteome</keyword>
<protein>
    <recommendedName>
        <fullName evidence="3">HNH endonuclease</fullName>
    </recommendedName>
</protein>
<dbReference type="AlphaFoldDB" id="A0A4R8IUH8"/>
<comment type="caution">
    <text evidence="1">The sequence shown here is derived from an EMBL/GenBank/DDBJ whole genome shotgun (WGS) entry which is preliminary data.</text>
</comment>
<organism evidence="1 2">
    <name type="scientific">Thiohalophilus thiocyanatoxydans</name>
    <dbReference type="NCBI Taxonomy" id="381308"/>
    <lineage>
        <taxon>Bacteria</taxon>
        <taxon>Pseudomonadati</taxon>
        <taxon>Pseudomonadota</taxon>
        <taxon>Gammaproteobacteria</taxon>
        <taxon>Thiohalomonadales</taxon>
        <taxon>Thiohalophilaceae</taxon>
        <taxon>Thiohalophilus</taxon>
    </lineage>
</organism>
<dbReference type="Proteomes" id="UP000294914">
    <property type="component" value="Unassembled WGS sequence"/>
</dbReference>
<dbReference type="RefSeq" id="WP_134083465.1">
    <property type="nucleotide sequence ID" value="NZ_SOQX01000004.1"/>
</dbReference>
<evidence type="ECO:0000313" key="2">
    <source>
        <dbReference type="Proteomes" id="UP000294914"/>
    </source>
</evidence>
<evidence type="ECO:0008006" key="3">
    <source>
        <dbReference type="Google" id="ProtNLM"/>
    </source>
</evidence>
<dbReference type="PANTHER" id="PTHR37827">
    <property type="entry name" value="TUDOR DOMAIN-CONTAINING PROTEIN"/>
    <property type="match status" value="1"/>
</dbReference>
<dbReference type="EMBL" id="SOQX01000004">
    <property type="protein sequence ID" value="TDY00963.1"/>
    <property type="molecule type" value="Genomic_DNA"/>
</dbReference>
<gene>
    <name evidence="1" type="ORF">EDC23_1709</name>
</gene>
<proteinExistence type="predicted"/>
<dbReference type="OrthoDB" id="9802640at2"/>